<organism evidence="2">
    <name type="scientific">freshwater metagenome</name>
    <dbReference type="NCBI Taxonomy" id="449393"/>
    <lineage>
        <taxon>unclassified sequences</taxon>
        <taxon>metagenomes</taxon>
        <taxon>ecological metagenomes</taxon>
    </lineage>
</organism>
<evidence type="ECO:0000313" key="2">
    <source>
        <dbReference type="EMBL" id="CAB4345164.1"/>
    </source>
</evidence>
<dbReference type="EMBL" id="CAESAO010000092">
    <property type="protein sequence ID" value="CAB4345164.1"/>
    <property type="molecule type" value="Genomic_DNA"/>
</dbReference>
<proteinExistence type="predicted"/>
<name>A0A6J5ZR20_9ZZZZ</name>
<keyword evidence="1" id="KW-1133">Transmembrane helix</keyword>
<keyword evidence="1" id="KW-0472">Membrane</keyword>
<keyword evidence="1" id="KW-0812">Transmembrane</keyword>
<feature type="transmembrane region" description="Helical" evidence="1">
    <location>
        <begin position="88"/>
        <end position="106"/>
    </location>
</feature>
<gene>
    <name evidence="2" type="ORF">UFOPK3522_01055</name>
</gene>
<reference evidence="2" key="1">
    <citation type="submission" date="2020-05" db="EMBL/GenBank/DDBJ databases">
        <authorList>
            <person name="Chiriac C."/>
            <person name="Salcher M."/>
            <person name="Ghai R."/>
            <person name="Kavagutti S V."/>
        </authorList>
    </citation>
    <scope>NUCLEOTIDE SEQUENCE</scope>
</reference>
<protein>
    <submittedName>
        <fullName evidence="2">Unannotated protein</fullName>
    </submittedName>
</protein>
<evidence type="ECO:0000256" key="1">
    <source>
        <dbReference type="SAM" id="Phobius"/>
    </source>
</evidence>
<feature type="transmembrane region" description="Helical" evidence="1">
    <location>
        <begin position="12"/>
        <end position="35"/>
    </location>
</feature>
<accession>A0A6J5ZR20</accession>
<sequence>MELDGWNVVLWLHLLAMAFFIGGQLFLGIAVVPVFRSQGGSEGPAHDWMVPIARRFGWASLIALGLALVTGAAMASHQDLWQETAMNIKLGLVVVAIVLVCLHIFVTKGTNRLLQTLILLDSLAIVLVATAL</sequence>
<feature type="transmembrane region" description="Helical" evidence="1">
    <location>
        <begin position="56"/>
        <end position="76"/>
    </location>
</feature>
<feature type="transmembrane region" description="Helical" evidence="1">
    <location>
        <begin position="113"/>
        <end position="131"/>
    </location>
</feature>
<dbReference type="AlphaFoldDB" id="A0A6J5ZR20"/>